<evidence type="ECO:0000256" key="2">
    <source>
        <dbReference type="ARBA" id="ARBA00022801"/>
    </source>
</evidence>
<dbReference type="PANTHER" id="PTHR34983">
    <property type="entry name" value="ARABINOGALACTAN ENDO-BETA-1,4-GALACTANASE A"/>
    <property type="match status" value="1"/>
</dbReference>
<reference evidence="5 6" key="1">
    <citation type="submission" date="2017-06" db="EMBL/GenBank/DDBJ databases">
        <title>Complete genome sequence of Paenibacillus donghaensis KCTC 13049T isolated from East Sea sediment, South Korea.</title>
        <authorList>
            <person name="Jung B.K."/>
            <person name="Hong S.-J."/>
            <person name="Shin J.-H."/>
        </authorList>
    </citation>
    <scope>NUCLEOTIDE SEQUENCE [LARGE SCALE GENOMIC DNA]</scope>
    <source>
        <strain evidence="5 6">KCTC 13049</strain>
    </source>
</reference>
<dbReference type="SUPFAM" id="SSF51445">
    <property type="entry name" value="(Trans)glycosidases"/>
    <property type="match status" value="1"/>
</dbReference>
<dbReference type="EC" id="3.2.1.89" evidence="4"/>
<dbReference type="OrthoDB" id="9768786at2"/>
<gene>
    <name evidence="5" type="ORF">B9T62_07035</name>
</gene>
<dbReference type="Pfam" id="PF07745">
    <property type="entry name" value="Glyco_hydro_53"/>
    <property type="match status" value="1"/>
</dbReference>
<name>A0A2Z2KI67_9BACL</name>
<keyword evidence="6" id="KW-1185">Reference proteome</keyword>
<proteinExistence type="inferred from homology"/>
<evidence type="ECO:0000256" key="4">
    <source>
        <dbReference type="RuleBase" id="RU361192"/>
    </source>
</evidence>
<dbReference type="Gene3D" id="3.20.20.80">
    <property type="entry name" value="Glycosidases"/>
    <property type="match status" value="1"/>
</dbReference>
<comment type="catalytic activity">
    <reaction evidence="4">
        <text>The enzyme specifically hydrolyzes (1-&gt;4)-beta-D-galactosidic linkages in type I arabinogalactans.</text>
        <dbReference type="EC" id="3.2.1.89"/>
    </reaction>
</comment>
<dbReference type="GO" id="GO:0031218">
    <property type="term" value="F:arabinogalactan endo-1,4-beta-galactosidase activity"/>
    <property type="evidence" value="ECO:0007669"/>
    <property type="project" value="UniProtKB-EC"/>
</dbReference>
<protein>
    <recommendedName>
        <fullName evidence="4">Arabinogalactan endo-beta-1,4-galactanase</fullName>
        <ecNumber evidence="4">3.2.1.89</ecNumber>
    </recommendedName>
</protein>
<comment type="similarity">
    <text evidence="1 4">Belongs to the glycosyl hydrolase 53 family.</text>
</comment>
<evidence type="ECO:0000313" key="5">
    <source>
        <dbReference type="EMBL" id="ASA20572.1"/>
    </source>
</evidence>
<organism evidence="5 6">
    <name type="scientific">Paenibacillus donghaensis</name>
    <dbReference type="NCBI Taxonomy" id="414771"/>
    <lineage>
        <taxon>Bacteria</taxon>
        <taxon>Bacillati</taxon>
        <taxon>Bacillota</taxon>
        <taxon>Bacilli</taxon>
        <taxon>Bacillales</taxon>
        <taxon>Paenibacillaceae</taxon>
        <taxon>Paenibacillus</taxon>
    </lineage>
</organism>
<keyword evidence="3 4" id="KW-0326">Glycosidase</keyword>
<dbReference type="InterPro" id="IPR011683">
    <property type="entry name" value="Glyco_hydro_53"/>
</dbReference>
<dbReference type="InterPro" id="IPR017853">
    <property type="entry name" value="GH"/>
</dbReference>
<dbReference type="KEGG" id="pdh:B9T62_07035"/>
<dbReference type="AlphaFoldDB" id="A0A2Z2KI67"/>
<dbReference type="Proteomes" id="UP000249890">
    <property type="component" value="Chromosome"/>
</dbReference>
<sequence length="382" mass="43623">MKPTFIKGADVSMLKEVEELGGEFFLGNQKKDLFEIMQIKGLNVVRLRLWVNPYDEEGCPYMGGTNDLETTIELARRAKEQGLQFILCIHYSDFWTDPKKQIKPKNWQELSFEQLEEKVYNYTREVLDVCGACNVLPELIQIGNETTNGMLWPDGRTPKYLFDREKFEEMEAVEWKAAFDRLVRLLNAGIRAARESGPMRVILHLDAGGANVLYRTWFDEMAARGVDYDIIGLSYYPIWHGSLEELRFNLDDISARYDKEVLIIETAYGHTAESPTGADIFTDELAKNAGYPPTVEGQAQFLYDLMQTVDQVPGGKGLGIVYWEPAWLPVDGTTWASPEGMKYGNDVAPMGNHWANQAWFDFQGEALDSIDVFRQFKSKKEC</sequence>
<dbReference type="RefSeq" id="WP_087914590.1">
    <property type="nucleotide sequence ID" value="NZ_CP021780.1"/>
</dbReference>
<dbReference type="GO" id="GO:0045490">
    <property type="term" value="P:pectin catabolic process"/>
    <property type="evidence" value="ECO:0007669"/>
    <property type="project" value="TreeGrafter"/>
</dbReference>
<evidence type="ECO:0000256" key="1">
    <source>
        <dbReference type="ARBA" id="ARBA00010687"/>
    </source>
</evidence>
<evidence type="ECO:0000256" key="3">
    <source>
        <dbReference type="ARBA" id="ARBA00023295"/>
    </source>
</evidence>
<keyword evidence="2 4" id="KW-0378">Hydrolase</keyword>
<dbReference type="GO" id="GO:0015926">
    <property type="term" value="F:glucosidase activity"/>
    <property type="evidence" value="ECO:0007669"/>
    <property type="project" value="InterPro"/>
</dbReference>
<accession>A0A2Z2KI67</accession>
<dbReference type="PANTHER" id="PTHR34983:SF2">
    <property type="entry name" value="ENDO-BETA-1,4-GALACTANASE"/>
    <property type="match status" value="1"/>
</dbReference>
<evidence type="ECO:0000313" key="6">
    <source>
        <dbReference type="Proteomes" id="UP000249890"/>
    </source>
</evidence>
<dbReference type="EMBL" id="CP021780">
    <property type="protein sequence ID" value="ASA20572.1"/>
    <property type="molecule type" value="Genomic_DNA"/>
</dbReference>